<proteinExistence type="predicted"/>
<dbReference type="InterPro" id="IPR045444">
    <property type="entry name" value="DUF6503"/>
</dbReference>
<dbReference type="OrthoDB" id="1490620at2"/>
<dbReference type="Proteomes" id="UP000095713">
    <property type="component" value="Unassembled WGS sequence"/>
</dbReference>
<dbReference type="AlphaFoldDB" id="A0A1E5SJM8"/>
<dbReference type="STRING" id="1849968.A8C32_09135"/>
<comment type="caution">
    <text evidence="2">The sequence shown here is derived from an EMBL/GenBank/DDBJ whole genome shotgun (WGS) entry which is preliminary data.</text>
</comment>
<evidence type="ECO:0008006" key="4">
    <source>
        <dbReference type="Google" id="ProtNLM"/>
    </source>
</evidence>
<dbReference type="Pfam" id="PF20113">
    <property type="entry name" value="DUF6503"/>
    <property type="match status" value="1"/>
</dbReference>
<evidence type="ECO:0000313" key="2">
    <source>
        <dbReference type="EMBL" id="OEJ99320.1"/>
    </source>
</evidence>
<keyword evidence="3" id="KW-1185">Reference proteome</keyword>
<accession>A0A1E5SJM8</accession>
<name>A0A1E5SJM8_9FLAO</name>
<keyword evidence="1" id="KW-0732">Signal</keyword>
<protein>
    <recommendedName>
        <fullName evidence="4">Outer membrane lipoprotein-sorting protein</fullName>
    </recommendedName>
</protein>
<evidence type="ECO:0000256" key="1">
    <source>
        <dbReference type="SAM" id="SignalP"/>
    </source>
</evidence>
<gene>
    <name evidence="2" type="ORF">A8C32_09135</name>
</gene>
<feature type="chain" id="PRO_5009185069" description="Outer membrane lipoprotein-sorting protein" evidence="1">
    <location>
        <begin position="22"/>
        <end position="258"/>
    </location>
</feature>
<evidence type="ECO:0000313" key="3">
    <source>
        <dbReference type="Proteomes" id="UP000095713"/>
    </source>
</evidence>
<sequence>MKFKNLTIIIAICFLALTVNAQKTDDKSKELLDNLFKVNGGYKHLASKKDVEFTYEYRLYGEVKDISLERHIFNGEHSWGRYDFHDHHVLPNRKGVAIQSLVHGKPSITLDGKKITDKKAIEGTVFLRKVNLYWFAMMYKLQDLGTIYKYLGTQTIEKTTYHKVSLSYDESVTKKKFNDEYILYFNPETHLIDEFYFSLPEMGFNKPTIRMSLEYKLIDGLYVATIRKIYDKKGKVRGHYTTKNIKFNNGFKAEDFKL</sequence>
<feature type="signal peptide" evidence="1">
    <location>
        <begin position="1"/>
        <end position="21"/>
    </location>
</feature>
<reference evidence="2 3" key="1">
    <citation type="submission" date="2016-05" db="EMBL/GenBank/DDBJ databases">
        <title>Draft Genome Sequence of Algibacter sp. Strain SK-16 Isolated from the Surface Water of Aburatsubo Inlet.</title>
        <authorList>
            <person name="Wong S.-K."/>
            <person name="Yoshizawa S."/>
            <person name="Nakajima Y."/>
            <person name="Ogura Y."/>
            <person name="Tetsuya H."/>
            <person name="Hamasaki K."/>
        </authorList>
    </citation>
    <scope>NUCLEOTIDE SEQUENCE [LARGE SCALE GENOMIC DNA]</scope>
    <source>
        <strain evidence="2 3">SK-16</strain>
    </source>
</reference>
<dbReference type="EMBL" id="MDJD01000054">
    <property type="protein sequence ID" value="OEJ99320.1"/>
    <property type="molecule type" value="Genomic_DNA"/>
</dbReference>
<dbReference type="RefSeq" id="WP_069831996.1">
    <property type="nucleotide sequence ID" value="NZ_MDJD01000054.1"/>
</dbReference>
<organism evidence="2 3">
    <name type="scientific">Flavivirga aquatica</name>
    <dbReference type="NCBI Taxonomy" id="1849968"/>
    <lineage>
        <taxon>Bacteria</taxon>
        <taxon>Pseudomonadati</taxon>
        <taxon>Bacteroidota</taxon>
        <taxon>Flavobacteriia</taxon>
        <taxon>Flavobacteriales</taxon>
        <taxon>Flavobacteriaceae</taxon>
        <taxon>Flavivirga</taxon>
    </lineage>
</organism>